<evidence type="ECO:0000256" key="6">
    <source>
        <dbReference type="SAM" id="Phobius"/>
    </source>
</evidence>
<comment type="similarity">
    <text evidence="1">Belongs to the type III secretion exporter family.</text>
</comment>
<accession>A0A2N7TPK3</accession>
<feature type="compositionally biased region" description="Basic and acidic residues" evidence="5">
    <location>
        <begin position="221"/>
        <end position="241"/>
    </location>
</feature>
<evidence type="ECO:0000256" key="4">
    <source>
        <dbReference type="ARBA" id="ARBA00025078"/>
    </source>
</evidence>
<dbReference type="AlphaFoldDB" id="A0A2N7TPK3"/>
<keyword evidence="3" id="KW-0813">Transport</keyword>
<keyword evidence="8" id="KW-1185">Reference proteome</keyword>
<keyword evidence="6" id="KW-1133">Transmembrane helix</keyword>
<evidence type="ECO:0000313" key="7">
    <source>
        <dbReference type="EMBL" id="PMR70120.1"/>
    </source>
</evidence>
<feature type="transmembrane region" description="Helical" evidence="6">
    <location>
        <begin position="183"/>
        <end position="206"/>
    </location>
</feature>
<dbReference type="PRINTS" id="PR00950">
    <property type="entry name" value="TYPE3IMSPROT"/>
</dbReference>
<evidence type="ECO:0000313" key="8">
    <source>
        <dbReference type="Proteomes" id="UP000235346"/>
    </source>
</evidence>
<feature type="region of interest" description="Disordered" evidence="5">
    <location>
        <begin position="221"/>
        <end position="255"/>
    </location>
</feature>
<dbReference type="SUPFAM" id="SSF160544">
    <property type="entry name" value="EscU C-terminal domain-like"/>
    <property type="match status" value="1"/>
</dbReference>
<dbReference type="GO" id="GO:0009306">
    <property type="term" value="P:protein secretion"/>
    <property type="evidence" value="ECO:0007669"/>
    <property type="project" value="InterPro"/>
</dbReference>
<feature type="region of interest" description="Disordered" evidence="5">
    <location>
        <begin position="1"/>
        <end position="30"/>
    </location>
</feature>
<dbReference type="Proteomes" id="UP000235346">
    <property type="component" value="Unassembled WGS sequence"/>
</dbReference>
<keyword evidence="3" id="KW-0653">Protein transport</keyword>
<comment type="function">
    <text evidence="4">Required for formation of the rod structure in the basal body of the flagellar apparatus. Together with FliI and FliH, may constitute the export apparatus of flagellin.</text>
</comment>
<dbReference type="PANTHER" id="PTHR30531">
    <property type="entry name" value="FLAGELLAR BIOSYNTHETIC PROTEIN FLHB"/>
    <property type="match status" value="1"/>
</dbReference>
<dbReference type="PANTHER" id="PTHR30531:SF12">
    <property type="entry name" value="FLAGELLAR BIOSYNTHETIC PROTEIN FLHB"/>
    <property type="match status" value="1"/>
</dbReference>
<dbReference type="Gene3D" id="3.40.1690.10">
    <property type="entry name" value="secretion proteins EscU"/>
    <property type="match status" value="1"/>
</dbReference>
<organism evidence="7 8">
    <name type="scientific">Halomonas heilongjiangensis</name>
    <dbReference type="NCBI Taxonomy" id="1387883"/>
    <lineage>
        <taxon>Bacteria</taxon>
        <taxon>Pseudomonadati</taxon>
        <taxon>Pseudomonadota</taxon>
        <taxon>Gammaproteobacteria</taxon>
        <taxon>Oceanospirillales</taxon>
        <taxon>Halomonadaceae</taxon>
        <taxon>Halomonas</taxon>
    </lineage>
</organism>
<keyword evidence="6" id="KW-0812">Transmembrane</keyword>
<protein>
    <recommendedName>
        <fullName evidence="2">Flagellar biosynthetic protein FlhB</fullName>
    </recommendedName>
</protein>
<sequence>MSDKPSEEKSLPPSEKKLRDARRKGQVDKSSDMVTAMTMLGCTLYLASAAGDIEDRVRNLINTTTRLYHEPFDTLWPRLLGLGSEIVVRAVLPLIVITIVAVVLTNIVIMRGMLFSADPVKPKFERINPAEGAKRIFSARGIIEFIKSLIKMGSLAVAFVVVYRLGLQALMDSPRCGFGCLEGILVALLRPLIITALVAFLIVGLIDVQMQRWLFRRDQRMTRTEHKRERKDMEGDPEIRRARQKRRRDMQAGSARTGMQHASIMLGAAGDWLVGLRYVSGETPVPVVACQADPEQSTAMLEDAARHGVPVVDERELAARIARRAANGEAIPDDTFQPVADVLVAAGLI</sequence>
<comment type="caution">
    <text evidence="7">The sequence shown here is derived from an EMBL/GenBank/DDBJ whole genome shotgun (WGS) entry which is preliminary data.</text>
</comment>
<evidence type="ECO:0000256" key="2">
    <source>
        <dbReference type="ARBA" id="ARBA00021622"/>
    </source>
</evidence>
<dbReference type="Pfam" id="PF01312">
    <property type="entry name" value="Bac_export_2"/>
    <property type="match status" value="1"/>
</dbReference>
<evidence type="ECO:0000256" key="3">
    <source>
        <dbReference type="ARBA" id="ARBA00023225"/>
    </source>
</evidence>
<dbReference type="InterPro" id="IPR029025">
    <property type="entry name" value="T3SS_substrate_exporter_C"/>
</dbReference>
<reference evidence="7 8" key="1">
    <citation type="submission" date="2018-01" db="EMBL/GenBank/DDBJ databases">
        <title>Halomonas endophytica sp. nov., isolated from storage liquid in the stems of Populus euphratica.</title>
        <authorList>
            <person name="Chen C."/>
        </authorList>
    </citation>
    <scope>NUCLEOTIDE SEQUENCE [LARGE SCALE GENOMIC DNA]</scope>
    <source>
        <strain evidence="7 8">DSM 26881</strain>
    </source>
</reference>
<dbReference type="RefSeq" id="WP_102627459.1">
    <property type="nucleotide sequence ID" value="NZ_PDOH01000001.1"/>
</dbReference>
<gene>
    <name evidence="7" type="ORF">C1H66_08515</name>
</gene>
<evidence type="ECO:0000256" key="5">
    <source>
        <dbReference type="SAM" id="MobiDB-lite"/>
    </source>
</evidence>
<dbReference type="EMBL" id="PNRE01000036">
    <property type="protein sequence ID" value="PMR70120.1"/>
    <property type="molecule type" value="Genomic_DNA"/>
</dbReference>
<feature type="transmembrane region" description="Helical" evidence="6">
    <location>
        <begin position="149"/>
        <end position="171"/>
    </location>
</feature>
<keyword evidence="6" id="KW-0472">Membrane</keyword>
<name>A0A2N7TPK3_9GAMM</name>
<keyword evidence="3" id="KW-1006">Bacterial flagellum protein export</keyword>
<feature type="transmembrane region" description="Helical" evidence="6">
    <location>
        <begin position="86"/>
        <end position="109"/>
    </location>
</feature>
<dbReference type="GO" id="GO:0005886">
    <property type="term" value="C:plasma membrane"/>
    <property type="evidence" value="ECO:0007669"/>
    <property type="project" value="TreeGrafter"/>
</dbReference>
<proteinExistence type="inferred from homology"/>
<dbReference type="InterPro" id="IPR006135">
    <property type="entry name" value="T3SS_substrate_exporter"/>
</dbReference>
<evidence type="ECO:0000256" key="1">
    <source>
        <dbReference type="ARBA" id="ARBA00010690"/>
    </source>
</evidence>
<dbReference type="OrthoDB" id="9807950at2"/>